<evidence type="ECO:0000313" key="1">
    <source>
        <dbReference type="EMBL" id="RAP69957.1"/>
    </source>
</evidence>
<evidence type="ECO:0000313" key="2">
    <source>
        <dbReference type="Proteomes" id="UP000244334"/>
    </source>
</evidence>
<sequence>LSITQKANSSISLQQCCFESTEQIAETLRQNTHTLFGL</sequence>
<reference evidence="1" key="1">
    <citation type="submission" date="2018-04" db="EMBL/GenBank/DDBJ databases">
        <title>Genomes of the Obligate Erwinia dacicola and Facultative Enterobacter sp. OLF Endosymbionts of the Olive Fruit fly, Bactrocera oleae.</title>
        <authorList>
            <person name="Estes A.M."/>
            <person name="Hearn D.J."/>
            <person name="Agarwal S."/>
            <person name="Pierson E.A."/>
            <person name="Dunning-Hotopp J.C."/>
        </authorList>
    </citation>
    <scope>NUCLEOTIDE SEQUENCE [LARGE SCALE GENOMIC DNA]</scope>
    <source>
        <strain evidence="1">Oroville</strain>
    </source>
</reference>
<name>A0A328TH72_9GAMM</name>
<comment type="caution">
    <text evidence="1">The sequence shown here is derived from an EMBL/GenBank/DDBJ whole genome shotgun (WGS) entry which is preliminary data.</text>
</comment>
<accession>A0A328TH72</accession>
<keyword evidence="2" id="KW-1185">Reference proteome</keyword>
<organism evidence="1 2">
    <name type="scientific">Candidatus Erwinia dacicola</name>
    <dbReference type="NCBI Taxonomy" id="252393"/>
    <lineage>
        <taxon>Bacteria</taxon>
        <taxon>Pseudomonadati</taxon>
        <taxon>Pseudomonadota</taxon>
        <taxon>Gammaproteobacteria</taxon>
        <taxon>Enterobacterales</taxon>
        <taxon>Erwiniaceae</taxon>
        <taxon>Erwinia</taxon>
    </lineage>
</organism>
<proteinExistence type="predicted"/>
<protein>
    <submittedName>
        <fullName evidence="1">Uncharacterized protein</fullName>
    </submittedName>
</protein>
<feature type="non-terminal residue" evidence="1">
    <location>
        <position position="1"/>
    </location>
</feature>
<gene>
    <name evidence="1" type="ORF">ACZ87_03247</name>
</gene>
<dbReference type="EMBL" id="LJAM02000515">
    <property type="protein sequence ID" value="RAP69957.1"/>
    <property type="molecule type" value="Genomic_DNA"/>
</dbReference>
<dbReference type="AlphaFoldDB" id="A0A328TH72"/>
<dbReference type="Proteomes" id="UP000244334">
    <property type="component" value="Unassembled WGS sequence"/>
</dbReference>